<sequence>MKKIHKLKVIAISMISSILTLYTSCDFIAAGSNLMAERYEFEISRDSIMQTLMNFNAKQIASFKDSIFRVGKGDPYFYEGYAINFSHNEIYYLSIPIASSRSHELLLISVRNIQSGEIFIINKEPNSKHEITLRKTIIKNFEQRVLDKLGVWYVNKGNAMNKGY</sequence>
<dbReference type="EMBL" id="SUKA01000016">
    <property type="protein sequence ID" value="TJY59683.1"/>
    <property type="molecule type" value="Genomic_DNA"/>
</dbReference>
<evidence type="ECO:0000313" key="2">
    <source>
        <dbReference type="EMBL" id="TJY59683.1"/>
    </source>
</evidence>
<protein>
    <recommendedName>
        <fullName evidence="4">Lipoprotein</fullName>
    </recommendedName>
</protein>
<gene>
    <name evidence="2" type="ORF">FAZ19_23645</name>
</gene>
<evidence type="ECO:0000256" key="1">
    <source>
        <dbReference type="SAM" id="SignalP"/>
    </source>
</evidence>
<dbReference type="RefSeq" id="WP_136823253.1">
    <property type="nucleotide sequence ID" value="NZ_BMJX01000017.1"/>
</dbReference>
<keyword evidence="3" id="KW-1185">Reference proteome</keyword>
<dbReference type="OrthoDB" id="706846at2"/>
<comment type="caution">
    <text evidence="2">The sequence shown here is derived from an EMBL/GenBank/DDBJ whole genome shotgun (WGS) entry which is preliminary data.</text>
</comment>
<evidence type="ECO:0008006" key="4">
    <source>
        <dbReference type="Google" id="ProtNLM"/>
    </source>
</evidence>
<dbReference type="Proteomes" id="UP000309872">
    <property type="component" value="Unassembled WGS sequence"/>
</dbReference>
<accession>A0A4U0GLT9</accession>
<organism evidence="2 3">
    <name type="scientific">Sphingobacterium alkalisoli</name>
    <dbReference type="NCBI Taxonomy" id="1874115"/>
    <lineage>
        <taxon>Bacteria</taxon>
        <taxon>Pseudomonadati</taxon>
        <taxon>Bacteroidota</taxon>
        <taxon>Sphingobacteriia</taxon>
        <taxon>Sphingobacteriales</taxon>
        <taxon>Sphingobacteriaceae</taxon>
        <taxon>Sphingobacterium</taxon>
    </lineage>
</organism>
<evidence type="ECO:0000313" key="3">
    <source>
        <dbReference type="Proteomes" id="UP000309872"/>
    </source>
</evidence>
<name>A0A4U0GLT9_9SPHI</name>
<feature type="chain" id="PRO_5020491308" description="Lipoprotein" evidence="1">
    <location>
        <begin position="22"/>
        <end position="164"/>
    </location>
</feature>
<proteinExistence type="predicted"/>
<dbReference type="AlphaFoldDB" id="A0A4U0GLT9"/>
<reference evidence="2 3" key="1">
    <citation type="submission" date="2019-04" db="EMBL/GenBank/DDBJ databases">
        <title>Sphingobacterium olei sp. nov., isolated from oil-contaminated soil.</title>
        <authorList>
            <person name="Liu B."/>
        </authorList>
    </citation>
    <scope>NUCLEOTIDE SEQUENCE [LARGE SCALE GENOMIC DNA]</scope>
    <source>
        <strain evidence="2 3">Y3L14</strain>
    </source>
</reference>
<keyword evidence="1" id="KW-0732">Signal</keyword>
<feature type="signal peptide" evidence="1">
    <location>
        <begin position="1"/>
        <end position="21"/>
    </location>
</feature>